<dbReference type="Proteomes" id="UP000520767">
    <property type="component" value="Unassembled WGS sequence"/>
</dbReference>
<evidence type="ECO:0000256" key="1">
    <source>
        <dbReference type="SAM" id="Phobius"/>
    </source>
</evidence>
<accession>A0A7W7VEN5</accession>
<reference evidence="2 3" key="1">
    <citation type="submission" date="2020-08" db="EMBL/GenBank/DDBJ databases">
        <title>Genomic Encyclopedia of Type Strains, Phase III (KMG-III): the genomes of soil and plant-associated and newly described type strains.</title>
        <authorList>
            <person name="Whitman W."/>
        </authorList>
    </citation>
    <scope>NUCLEOTIDE SEQUENCE [LARGE SCALE GENOMIC DNA]</scope>
    <source>
        <strain evidence="2 3">CECT 8960</strain>
    </source>
</reference>
<organism evidence="2 3">
    <name type="scientific">Actinophytocola algeriensis</name>
    <dbReference type="NCBI Taxonomy" id="1768010"/>
    <lineage>
        <taxon>Bacteria</taxon>
        <taxon>Bacillati</taxon>
        <taxon>Actinomycetota</taxon>
        <taxon>Actinomycetes</taxon>
        <taxon>Pseudonocardiales</taxon>
        <taxon>Pseudonocardiaceae</taxon>
    </lineage>
</organism>
<feature type="transmembrane region" description="Helical" evidence="1">
    <location>
        <begin position="105"/>
        <end position="123"/>
    </location>
</feature>
<dbReference type="EMBL" id="JACHJQ010000003">
    <property type="protein sequence ID" value="MBB4907185.1"/>
    <property type="molecule type" value="Genomic_DNA"/>
</dbReference>
<dbReference type="AlphaFoldDB" id="A0A7W7VEN5"/>
<keyword evidence="1" id="KW-0472">Membrane</keyword>
<feature type="transmembrane region" description="Helical" evidence="1">
    <location>
        <begin position="77"/>
        <end position="99"/>
    </location>
</feature>
<proteinExistence type="predicted"/>
<evidence type="ECO:0000313" key="2">
    <source>
        <dbReference type="EMBL" id="MBB4907185.1"/>
    </source>
</evidence>
<gene>
    <name evidence="2" type="ORF">FHR82_003405</name>
</gene>
<protein>
    <submittedName>
        <fullName evidence="2">Uncharacterized protein</fullName>
    </submittedName>
</protein>
<dbReference type="RefSeq" id="WP_184811293.1">
    <property type="nucleotide sequence ID" value="NZ_JACHJQ010000003.1"/>
</dbReference>
<keyword evidence="1" id="KW-1133">Transmembrane helix</keyword>
<name>A0A7W7VEN5_9PSEU</name>
<feature type="transmembrane region" description="Helical" evidence="1">
    <location>
        <begin position="48"/>
        <end position="70"/>
    </location>
</feature>
<keyword evidence="1" id="KW-0812">Transmembrane</keyword>
<keyword evidence="3" id="KW-1185">Reference proteome</keyword>
<feature type="transmembrane region" description="Helical" evidence="1">
    <location>
        <begin position="135"/>
        <end position="153"/>
    </location>
</feature>
<evidence type="ECO:0000313" key="3">
    <source>
        <dbReference type="Proteomes" id="UP000520767"/>
    </source>
</evidence>
<comment type="caution">
    <text evidence="2">The sequence shown here is derived from an EMBL/GenBank/DDBJ whole genome shotgun (WGS) entry which is preliminary data.</text>
</comment>
<sequence>MRVVVALVAAVAAAGLWLPWWSADHPTYLVSLGEMTDQGTERLRGVDVAGSWAVTLVIGAAVAAVVAAVVPEFRARWWLIAAAGIAQAAAAAVVVASWGLDLGSASTLVAGLVVAVIAVRALATALPRRLKATPAVLLLVAVPAGFVPVDTLGDTTGRDPFERLANAGPSRLLPVDDGVGLAERGAVRTVSGVRPAVLARLDDARAEPLGVVAGRLVVFSPYRGPDDDGGEVWIARLGVPDAQRAVVTGVNAVSAMSGAGTVLVETGEPHRQTVHRLDVTRLPDGARMLAAELAAVPLPTSGPFENHELGPHRLRLLDQPRAGRVAVTGPHTNDGERLDVAGPGDGGRLAAGGLDPACGLTANGPDTFLPELGAVTADGADGWWLATEDRLLHLAADGELRALPPLDLGVPESALVVDGDLHVGTREGVWRLADPRSRLEALPEPGRDCFPRPEVGGPAPLTPIAVAPHTRDVLDVTGRHAERTVNGAIEVVAADGARTPLGPRQGEEDGLLEFVPDGSGGLWWLETVVPVPDEPLARQLVHASAAGVVTRHAPVAGGGERNKLHPDLSGGVPLVGHCPPTRFSGRGDAASIPALENLKGESGCLSPVVGRDGRGWVLAQGGLYWFDPARLGPATPVVNAAGSDDVPVAVALAHGADPATVRLPYATLAFDSAGGLLVLSEDVLLGVTVEGAVTVLAQDGRLHGGKLSAVEGGAVVTLRDGTLHRLGY</sequence>